<dbReference type="AlphaFoldDB" id="A0A939G6D8"/>
<comment type="caution">
    <text evidence="1">The sequence shown here is derived from an EMBL/GenBank/DDBJ whole genome shotgun (WGS) entry which is preliminary data.</text>
</comment>
<evidence type="ECO:0000313" key="1">
    <source>
        <dbReference type="EMBL" id="MBO0932716.1"/>
    </source>
</evidence>
<gene>
    <name evidence="1" type="ORF">J2I48_17025</name>
</gene>
<proteinExistence type="predicted"/>
<sequence length="205" mass="23685">METFDYLFDVRDEKRHSSLDTVEKWVIEEEGFLPNPDYSYRTKTERPRVFTNYDYYNFQPSQLIAVETINGKTVNLPKTYQAWADAINKSKYILTYIDVNEETEERTTYCPKTWARTVDLLVSVANLAAQGDKHLPAPAIFDGYEGSIDIHWETPQMRMLVNVPKSLSELISYYGEDSKGQSVKGKLSDRDDLKNNLLAILKSAY</sequence>
<dbReference type="Proteomes" id="UP000664795">
    <property type="component" value="Unassembled WGS sequence"/>
</dbReference>
<accession>A0A939G6D8</accession>
<dbReference type="EMBL" id="JAFMYU010000014">
    <property type="protein sequence ID" value="MBO0932716.1"/>
    <property type="molecule type" value="Genomic_DNA"/>
</dbReference>
<keyword evidence="2" id="KW-1185">Reference proteome</keyword>
<reference evidence="1 2" key="1">
    <citation type="submission" date="2021-03" db="EMBL/GenBank/DDBJ databases">
        <title>Fibrella sp. HMF5036 genome sequencing and assembly.</title>
        <authorList>
            <person name="Kang H."/>
            <person name="Kim H."/>
            <person name="Bae S."/>
            <person name="Joh K."/>
        </authorList>
    </citation>
    <scope>NUCLEOTIDE SEQUENCE [LARGE SCALE GENOMIC DNA]</scope>
    <source>
        <strain evidence="1 2">HMF5036</strain>
    </source>
</reference>
<organism evidence="1 2">
    <name type="scientific">Fibrella aquatilis</name>
    <dbReference type="NCBI Taxonomy" id="2817059"/>
    <lineage>
        <taxon>Bacteria</taxon>
        <taxon>Pseudomonadati</taxon>
        <taxon>Bacteroidota</taxon>
        <taxon>Cytophagia</taxon>
        <taxon>Cytophagales</taxon>
        <taxon>Spirosomataceae</taxon>
        <taxon>Fibrella</taxon>
    </lineage>
</organism>
<dbReference type="RefSeq" id="WP_207336682.1">
    <property type="nucleotide sequence ID" value="NZ_JAFMYU010000014.1"/>
</dbReference>
<name>A0A939G6D8_9BACT</name>
<protein>
    <submittedName>
        <fullName evidence="1">Uncharacterized protein</fullName>
    </submittedName>
</protein>
<evidence type="ECO:0000313" key="2">
    <source>
        <dbReference type="Proteomes" id="UP000664795"/>
    </source>
</evidence>